<dbReference type="Proteomes" id="UP000064967">
    <property type="component" value="Chromosome"/>
</dbReference>
<organism evidence="1 2">
    <name type="scientific">Labilithrix luteola</name>
    <dbReference type="NCBI Taxonomy" id="1391654"/>
    <lineage>
        <taxon>Bacteria</taxon>
        <taxon>Pseudomonadati</taxon>
        <taxon>Myxococcota</taxon>
        <taxon>Polyangia</taxon>
        <taxon>Polyangiales</taxon>
        <taxon>Labilitrichaceae</taxon>
        <taxon>Labilithrix</taxon>
    </lineage>
</organism>
<protein>
    <submittedName>
        <fullName evidence="1">Uncharacterized protein</fullName>
    </submittedName>
</protein>
<dbReference type="EMBL" id="CP012333">
    <property type="protein sequence ID" value="AKU95401.1"/>
    <property type="molecule type" value="Genomic_DNA"/>
</dbReference>
<proteinExistence type="predicted"/>
<dbReference type="Gene3D" id="2.10.70.10">
    <property type="entry name" value="Complement Module, domain 1"/>
    <property type="match status" value="1"/>
</dbReference>
<dbReference type="Gene3D" id="2.60.120.380">
    <property type="match status" value="1"/>
</dbReference>
<accession>A0A0K1PPU3</accession>
<keyword evidence="2" id="KW-1185">Reference proteome</keyword>
<evidence type="ECO:0000313" key="2">
    <source>
        <dbReference type="Proteomes" id="UP000064967"/>
    </source>
</evidence>
<name>A0A0K1PPU3_9BACT</name>
<gene>
    <name evidence="1" type="ORF">AKJ09_02065</name>
</gene>
<dbReference type="AlphaFoldDB" id="A0A0K1PPU3"/>
<sequence>MKLSGIKYLGPISDGETRTAYYSKSSGSYRSYGFEAKGGDEISVDVTSEDGDSMGWITSTSNTVYAANDDASPKTLDAKVVYKVPAGSASRQYRIVFRDYDRLAATFNVTLHVTSSTPEPPPTCSYGGKTYDVGATFKSTDGCNDCSCGTDGNATCGTKACVCDPDKEPNRNYIGTPASCGSIRYTCRTGTHSFKNDCGCGCEQN</sequence>
<reference evidence="1 2" key="1">
    <citation type="submission" date="2015-08" db="EMBL/GenBank/DDBJ databases">
        <authorList>
            <person name="Babu N.S."/>
            <person name="Beckwith C.J."/>
            <person name="Beseler K.G."/>
            <person name="Brison A."/>
            <person name="Carone J.V."/>
            <person name="Caskin T.P."/>
            <person name="Diamond M."/>
            <person name="Durham M.E."/>
            <person name="Foxe J.M."/>
            <person name="Go M."/>
            <person name="Henderson B.A."/>
            <person name="Jones I.B."/>
            <person name="McGettigan J.A."/>
            <person name="Micheletti S.J."/>
            <person name="Nasrallah M.E."/>
            <person name="Ortiz D."/>
            <person name="Piller C.R."/>
            <person name="Privatt S.R."/>
            <person name="Schneider S.L."/>
            <person name="Sharp S."/>
            <person name="Smith T.C."/>
            <person name="Stanton J.D."/>
            <person name="Ullery H.E."/>
            <person name="Wilson R.J."/>
            <person name="Serrano M.G."/>
            <person name="Buck G."/>
            <person name="Lee V."/>
            <person name="Wang Y."/>
            <person name="Carvalho R."/>
            <person name="Voegtly L."/>
            <person name="Shi R."/>
            <person name="Duckworth R."/>
            <person name="Johnson A."/>
            <person name="Loviza R."/>
            <person name="Walstead R."/>
            <person name="Shah Z."/>
            <person name="Kiflezghi M."/>
            <person name="Wade K."/>
            <person name="Ball S.L."/>
            <person name="Bradley K.W."/>
            <person name="Asai D.J."/>
            <person name="Bowman C.A."/>
            <person name="Russell D.A."/>
            <person name="Pope W.H."/>
            <person name="Jacobs-Sera D."/>
            <person name="Hendrix R.W."/>
            <person name="Hatfull G.F."/>
        </authorList>
    </citation>
    <scope>NUCLEOTIDE SEQUENCE [LARGE SCALE GENOMIC DNA]</scope>
    <source>
        <strain evidence="1 2">DSM 27648</strain>
    </source>
</reference>
<dbReference type="KEGG" id="llu:AKJ09_02065"/>
<evidence type="ECO:0000313" key="1">
    <source>
        <dbReference type="EMBL" id="AKU95401.1"/>
    </source>
</evidence>
<dbReference type="STRING" id="1391654.AKJ09_02065"/>